<feature type="domain" description="Azaphilone pigments biosynthesis cluster protein L N-terminal" evidence="8">
    <location>
        <begin position="2"/>
        <end position="166"/>
    </location>
</feature>
<dbReference type="InterPro" id="IPR031348">
    <property type="entry name" value="PigL_N"/>
</dbReference>
<comment type="caution">
    <text evidence="9">The sequence shown here is derived from an EMBL/GenBank/DDBJ whole genome shotgun (WGS) entry which is preliminary data.</text>
</comment>
<proteinExistence type="predicted"/>
<dbReference type="GO" id="GO:0004100">
    <property type="term" value="F:chitin synthase activity"/>
    <property type="evidence" value="ECO:0007669"/>
    <property type="project" value="UniProtKB-EC"/>
</dbReference>
<dbReference type="AlphaFoldDB" id="A0AAV9HX04"/>
<dbReference type="Proteomes" id="UP001321749">
    <property type="component" value="Unassembled WGS sequence"/>
</dbReference>
<dbReference type="Pfam" id="PF17111">
    <property type="entry name" value="PigL_N"/>
    <property type="match status" value="1"/>
</dbReference>
<keyword evidence="5" id="KW-0472">Membrane</keyword>
<keyword evidence="5" id="KW-0812">Transmembrane</keyword>
<evidence type="ECO:0000256" key="2">
    <source>
        <dbReference type="ARBA" id="ARBA00012543"/>
    </source>
</evidence>
<reference evidence="9" key="1">
    <citation type="journal article" date="2023" name="Mol. Phylogenet. Evol.">
        <title>Genome-scale phylogeny and comparative genomics of the fungal order Sordariales.</title>
        <authorList>
            <person name="Hensen N."/>
            <person name="Bonometti L."/>
            <person name="Westerberg I."/>
            <person name="Brannstrom I.O."/>
            <person name="Guillou S."/>
            <person name="Cros-Aarteil S."/>
            <person name="Calhoun S."/>
            <person name="Haridas S."/>
            <person name="Kuo A."/>
            <person name="Mondo S."/>
            <person name="Pangilinan J."/>
            <person name="Riley R."/>
            <person name="LaButti K."/>
            <person name="Andreopoulos B."/>
            <person name="Lipzen A."/>
            <person name="Chen C."/>
            <person name="Yan M."/>
            <person name="Daum C."/>
            <person name="Ng V."/>
            <person name="Clum A."/>
            <person name="Steindorff A."/>
            <person name="Ohm R.A."/>
            <person name="Martin F."/>
            <person name="Silar P."/>
            <person name="Natvig D.O."/>
            <person name="Lalanne C."/>
            <person name="Gautier V."/>
            <person name="Ament-Velasquez S.L."/>
            <person name="Kruys A."/>
            <person name="Hutchinson M.I."/>
            <person name="Powell A.J."/>
            <person name="Barry K."/>
            <person name="Miller A.N."/>
            <person name="Grigoriev I.V."/>
            <person name="Debuchy R."/>
            <person name="Gladieux P."/>
            <person name="Hiltunen Thoren M."/>
            <person name="Johannesson H."/>
        </authorList>
    </citation>
    <scope>NUCLEOTIDE SEQUENCE</scope>
    <source>
        <strain evidence="9">PSN324</strain>
    </source>
</reference>
<dbReference type="GO" id="GO:0005886">
    <property type="term" value="C:plasma membrane"/>
    <property type="evidence" value="ECO:0007669"/>
    <property type="project" value="UniProtKB-SubCell"/>
</dbReference>
<name>A0AAV9HX04_9PEZI</name>
<feature type="region of interest" description="Disordered" evidence="6">
    <location>
        <begin position="216"/>
        <end position="267"/>
    </location>
</feature>
<reference evidence="9" key="2">
    <citation type="submission" date="2023-06" db="EMBL/GenBank/DDBJ databases">
        <authorList>
            <consortium name="Lawrence Berkeley National Laboratory"/>
            <person name="Mondo S.J."/>
            <person name="Hensen N."/>
            <person name="Bonometti L."/>
            <person name="Westerberg I."/>
            <person name="Brannstrom I.O."/>
            <person name="Guillou S."/>
            <person name="Cros-Aarteil S."/>
            <person name="Calhoun S."/>
            <person name="Haridas S."/>
            <person name="Kuo A."/>
            <person name="Pangilinan J."/>
            <person name="Riley R."/>
            <person name="Labutti K."/>
            <person name="Andreopoulos B."/>
            <person name="Lipzen A."/>
            <person name="Chen C."/>
            <person name="Yanf M."/>
            <person name="Daum C."/>
            <person name="Ng V."/>
            <person name="Clum A."/>
            <person name="Steindorff A."/>
            <person name="Ohm R."/>
            <person name="Martin F."/>
            <person name="Silar P."/>
            <person name="Natvig D."/>
            <person name="Lalanne C."/>
            <person name="Gautier V."/>
            <person name="Ament-Velasquez S.L."/>
            <person name="Kruys A."/>
            <person name="Hutchinson M.I."/>
            <person name="Powell A.J."/>
            <person name="Barry K."/>
            <person name="Miller A.N."/>
            <person name="Grigoriev I.V."/>
            <person name="Debuchy R."/>
            <person name="Gladieux P."/>
            <person name="Thoren M.H."/>
            <person name="Johannesson H."/>
        </authorList>
    </citation>
    <scope>NUCLEOTIDE SEQUENCE</scope>
    <source>
        <strain evidence="9">PSN324</strain>
    </source>
</reference>
<evidence type="ECO:0000256" key="5">
    <source>
        <dbReference type="ARBA" id="ARBA00022989"/>
    </source>
</evidence>
<dbReference type="InterPro" id="IPR013616">
    <property type="entry name" value="Chitin_synth_N"/>
</dbReference>
<evidence type="ECO:0000256" key="4">
    <source>
        <dbReference type="ARBA" id="ARBA00022676"/>
    </source>
</evidence>
<gene>
    <name evidence="9" type="ORF">QBC42DRAFT_265315</name>
</gene>
<feature type="compositionally biased region" description="Low complexity" evidence="6">
    <location>
        <begin position="216"/>
        <end position="230"/>
    </location>
</feature>
<sequence>MADPLSIVTGCVGLVATIGTMAVRITSFVRAVREARGDLDSISRELASLQTILDLIQADASKILPETLIRHLEGIIENCNAVMKDLERVLDKYQQGGRRAVSKWATYGKQDVAGLRARLETNTRSLNLAVDYMSLITTIENKELATGIKEDTTEIKQDTAKILEEIACLRALLPPDVDAANGYMLDRYLEQMSTFTERALDCVESDDETEFFDAIEAAPEPQAARPPESASPRDRKTGNTADLKSVTAARTPLRVPDKPPASLPQSRTELLDVRAKASPSRMKLGLRITVSSRVLSKIKPTHPTTTEFTEARHSAITCGPREFASCGYVLRGNTRPKPRMTGLFFSVLLDDVDSSARFETLIKIWSGFDRLRSDAYLPPEVDTGRISNPVGEHWWKHAVLHLHLKEPPRGKFKKALEALGIRPRIVEEDCPSDCPSDCEDHYEANKNKGKGTQWHMWEYTSGLRVARKNGPEASEPDYGIQRSDCPIQTIVTYPGAKKLSQISNSRQWADWTDAIAGSLQAKMTVVGESSEVRAVFKPEMVERILEYQSKLPKRLSISQIKTCMSQIAMYRDQSF</sequence>
<evidence type="ECO:0000259" key="8">
    <source>
        <dbReference type="Pfam" id="PF17111"/>
    </source>
</evidence>
<organism evidence="9 10">
    <name type="scientific">Cladorrhinum samala</name>
    <dbReference type="NCBI Taxonomy" id="585594"/>
    <lineage>
        <taxon>Eukaryota</taxon>
        <taxon>Fungi</taxon>
        <taxon>Dikarya</taxon>
        <taxon>Ascomycota</taxon>
        <taxon>Pezizomycotina</taxon>
        <taxon>Sordariomycetes</taxon>
        <taxon>Sordariomycetidae</taxon>
        <taxon>Sordariales</taxon>
        <taxon>Podosporaceae</taxon>
        <taxon>Cladorrhinum</taxon>
    </lineage>
</organism>
<evidence type="ECO:0000256" key="3">
    <source>
        <dbReference type="ARBA" id="ARBA00022475"/>
    </source>
</evidence>
<comment type="subcellular location">
    <subcellularLocation>
        <location evidence="1">Cell membrane</location>
        <topology evidence="1">Multi-pass membrane protein</topology>
    </subcellularLocation>
</comment>
<keyword evidence="5" id="KW-1133">Transmembrane helix</keyword>
<feature type="domain" description="Chitin synthase N-terminal" evidence="7">
    <location>
        <begin position="286"/>
        <end position="334"/>
    </location>
</feature>
<evidence type="ECO:0000256" key="1">
    <source>
        <dbReference type="ARBA" id="ARBA00004651"/>
    </source>
</evidence>
<dbReference type="Pfam" id="PF08407">
    <property type="entry name" value="Chitin_synth_1N"/>
    <property type="match status" value="1"/>
</dbReference>
<evidence type="ECO:0000256" key="6">
    <source>
        <dbReference type="SAM" id="MobiDB-lite"/>
    </source>
</evidence>
<dbReference type="EC" id="2.4.1.16" evidence="2"/>
<keyword evidence="4" id="KW-0808">Transferase</keyword>
<evidence type="ECO:0000313" key="9">
    <source>
        <dbReference type="EMBL" id="KAK4463656.1"/>
    </source>
</evidence>
<evidence type="ECO:0000259" key="7">
    <source>
        <dbReference type="Pfam" id="PF08407"/>
    </source>
</evidence>
<evidence type="ECO:0000313" key="10">
    <source>
        <dbReference type="Proteomes" id="UP001321749"/>
    </source>
</evidence>
<keyword evidence="3" id="KW-1003">Cell membrane</keyword>
<accession>A0AAV9HX04</accession>
<keyword evidence="4" id="KW-0328">Glycosyltransferase</keyword>
<dbReference type="EMBL" id="MU864957">
    <property type="protein sequence ID" value="KAK4463656.1"/>
    <property type="molecule type" value="Genomic_DNA"/>
</dbReference>
<keyword evidence="10" id="KW-1185">Reference proteome</keyword>
<protein>
    <recommendedName>
        <fullName evidence="2">chitin synthase</fullName>
        <ecNumber evidence="2">2.4.1.16</ecNumber>
    </recommendedName>
</protein>